<dbReference type="CDD" id="cd05568">
    <property type="entry name" value="PTS_IIB_bgl_like"/>
    <property type="match status" value="1"/>
</dbReference>
<dbReference type="InterPro" id="IPR051351">
    <property type="entry name" value="Ascorbate-PTS_EIIA_comp"/>
</dbReference>
<dbReference type="PANTHER" id="PTHR36203:SF1">
    <property type="entry name" value="ASCORBATE-SPECIFIC PTS SYSTEM EIIA COMPONENT"/>
    <property type="match status" value="1"/>
</dbReference>
<dbReference type="InterPro" id="IPR036388">
    <property type="entry name" value="WH-like_DNA-bd_sf"/>
</dbReference>
<organism evidence="14 15">
    <name type="scientific">Candidatus Enterococcus ferrettii</name>
    <dbReference type="NCBI Taxonomy" id="2815324"/>
    <lineage>
        <taxon>Bacteria</taxon>
        <taxon>Bacillati</taxon>
        <taxon>Bacillota</taxon>
        <taxon>Bacilli</taxon>
        <taxon>Lactobacillales</taxon>
        <taxon>Enterococcaceae</taxon>
        <taxon>Enterococcus</taxon>
    </lineage>
</organism>
<keyword evidence="4" id="KW-0597">Phosphoprotein</keyword>
<sequence>MELDNRNVQLLQLISSSVQITSKELMEKNKLTRNQLDYSIKKINEFLKDNNYEPIIRSRKGHFVVDAKVVDDFSGLANSESRLKATESSFLDEEYRLLVILLLVFSSDYLSLYHFSDTLEVSKNTIVSDIKKLKEFLGKHRITIEYSRKKGYYFKGNEEIIRGVILSITDKVMESIYNTVIFHKYLLISEQEIEEKRKLIRMIESEMQVHYTDNRIQTAPYFLNLLTKRVRNGHLLDQRFGSIAKEVMDTKEYAAIVKVLAGRYELPKSYSEHLYLCLFILSLKITDLSNMFSLNTDALRSHITDFIELLEKNIVIQLNDKAQLIENLALHLAPAYYRIKYGLTSDYTITDFVKTQLDPLFFMVKTSIAPLEEFFQERIPNDEVYLITMFVGAYMQKEKPINESKTTVNAMVVCPNGIISSKLLENTLDNWFPMIRFLPACSIREFYQQENELDVQLIFSTTPLTTELPVIVVGNDLSTMNKNLIVNEVIQLIYKIDSYKLQPDYTLAIVKKYVELSPEIEERIRKELLISYNSIFQIQDQEVLTNQNKRHLSDVITPESIVLLDGEESWESVLQKTTQNLIDRDIVEPRYLTSLREQFPVVAPNILLGNSIVIPHTVPENGTKSLGMCFTKVKQGFQSEDQCFYYVVVISAVDRKQHIQPMMELLKIASDKKMLEKLAAADNKAEILSVISAVKK</sequence>
<dbReference type="RefSeq" id="WP_207703914.1">
    <property type="nucleotide sequence ID" value="NZ_JAFREL020000001.1"/>
</dbReference>
<dbReference type="InterPro" id="IPR013196">
    <property type="entry name" value="HTH_11"/>
</dbReference>
<feature type="domain" description="PTS EIIA type-2" evidence="11">
    <location>
        <begin position="554"/>
        <end position="694"/>
    </location>
</feature>
<keyword evidence="2" id="KW-0813">Transport</keyword>
<evidence type="ECO:0000256" key="10">
    <source>
        <dbReference type="ARBA" id="ARBA00042072"/>
    </source>
</evidence>
<comment type="function">
    <text evidence="8">The phosphoenolpyruvate-dependent sugar phosphotransferase system (sugar PTS), a major carbohydrate active transport system, catalyzes the phosphorylation of incoming sugar substrates concomitantly with their translocation across the cell membrane. The enzyme II UlaABC PTS system is involved in ascorbate transport.</text>
</comment>
<comment type="caution">
    <text evidence="14">The sequence shown here is derived from an EMBL/GenBank/DDBJ whole genome shotgun (WGS) entry which is preliminary data.</text>
</comment>
<evidence type="ECO:0000256" key="1">
    <source>
        <dbReference type="ARBA" id="ARBA00004496"/>
    </source>
</evidence>
<dbReference type="EMBL" id="JAFREL020000001">
    <property type="protein sequence ID" value="MEO1769103.1"/>
    <property type="molecule type" value="Genomic_DNA"/>
</dbReference>
<feature type="domain" description="PRD" evidence="13">
    <location>
        <begin position="294"/>
        <end position="401"/>
    </location>
</feature>
<dbReference type="PROSITE" id="PS51094">
    <property type="entry name" value="PTS_EIIA_TYPE_2"/>
    <property type="match status" value="1"/>
</dbReference>
<dbReference type="Proteomes" id="UP000664357">
    <property type="component" value="Unassembled WGS sequence"/>
</dbReference>
<dbReference type="InterPro" id="IPR016152">
    <property type="entry name" value="PTrfase/Anion_transptr"/>
</dbReference>
<gene>
    <name evidence="14" type="ORF">JZO67_001042</name>
</gene>
<evidence type="ECO:0000256" key="4">
    <source>
        <dbReference type="ARBA" id="ARBA00022553"/>
    </source>
</evidence>
<evidence type="ECO:0000256" key="6">
    <source>
        <dbReference type="ARBA" id="ARBA00022683"/>
    </source>
</evidence>
<evidence type="ECO:0000259" key="12">
    <source>
        <dbReference type="PROSITE" id="PS51099"/>
    </source>
</evidence>
<proteinExistence type="predicted"/>
<dbReference type="Gene3D" id="3.40.50.2300">
    <property type="match status" value="1"/>
</dbReference>
<accession>A0ABV0EKF8</accession>
<dbReference type="Pfam" id="PF08279">
    <property type="entry name" value="HTH_11"/>
    <property type="match status" value="1"/>
</dbReference>
<keyword evidence="7" id="KW-0418">Kinase</keyword>
<keyword evidence="5" id="KW-0808">Transferase</keyword>
<dbReference type="InterPro" id="IPR011608">
    <property type="entry name" value="PRD"/>
</dbReference>
<name>A0ABV0EKF8_9ENTE</name>
<dbReference type="InterPro" id="IPR036095">
    <property type="entry name" value="PTS_EIIB-like_sf"/>
</dbReference>
<dbReference type="InterPro" id="IPR002178">
    <property type="entry name" value="PTS_EIIA_type-2_dom"/>
</dbReference>
<dbReference type="Pfam" id="PF00874">
    <property type="entry name" value="PRD"/>
    <property type="match status" value="1"/>
</dbReference>
<evidence type="ECO:0000313" key="15">
    <source>
        <dbReference type="Proteomes" id="UP000664357"/>
    </source>
</evidence>
<keyword evidence="3" id="KW-0963">Cytoplasm</keyword>
<keyword evidence="6" id="KW-0598">Phosphotransferase system</keyword>
<evidence type="ECO:0000259" key="13">
    <source>
        <dbReference type="PROSITE" id="PS51372"/>
    </source>
</evidence>
<dbReference type="SUPFAM" id="SSF63520">
    <property type="entry name" value="PTS-regulatory domain, PRD"/>
    <property type="match status" value="1"/>
</dbReference>
<dbReference type="Gene3D" id="1.10.10.10">
    <property type="entry name" value="Winged helix-like DNA-binding domain superfamily/Winged helix DNA-binding domain"/>
    <property type="match status" value="1"/>
</dbReference>
<dbReference type="PROSITE" id="PS51099">
    <property type="entry name" value="PTS_EIIB_TYPE_2"/>
    <property type="match status" value="1"/>
</dbReference>
<reference evidence="14 15" key="1">
    <citation type="submission" date="2024-02" db="EMBL/GenBank/DDBJ databases">
        <title>The Genome Sequence of Enterococcus sp. DIV0159.</title>
        <authorList>
            <person name="Earl A."/>
            <person name="Manson A."/>
            <person name="Gilmore M."/>
            <person name="Sanders J."/>
            <person name="Shea T."/>
            <person name="Howe W."/>
            <person name="Livny J."/>
            <person name="Cuomo C."/>
            <person name="Neafsey D."/>
            <person name="Birren B."/>
        </authorList>
    </citation>
    <scope>NUCLEOTIDE SEQUENCE [LARGE SCALE GENOMIC DNA]</scope>
    <source>
        <strain evidence="14 15">665A</strain>
    </source>
</reference>
<evidence type="ECO:0000256" key="2">
    <source>
        <dbReference type="ARBA" id="ARBA00022448"/>
    </source>
</evidence>
<dbReference type="InterPro" id="IPR036634">
    <property type="entry name" value="PRD_sf"/>
</dbReference>
<evidence type="ECO:0000256" key="5">
    <source>
        <dbReference type="ARBA" id="ARBA00022679"/>
    </source>
</evidence>
<feature type="domain" description="PTS EIIB type-2" evidence="12">
    <location>
        <begin position="408"/>
        <end position="497"/>
    </location>
</feature>
<dbReference type="InterPro" id="IPR013011">
    <property type="entry name" value="PTS_EIIB_2"/>
</dbReference>
<dbReference type="PROSITE" id="PS51372">
    <property type="entry name" value="PRD_2"/>
    <property type="match status" value="1"/>
</dbReference>
<keyword evidence="15" id="KW-1185">Reference proteome</keyword>
<dbReference type="Pfam" id="PF00359">
    <property type="entry name" value="PTS_EIIA_2"/>
    <property type="match status" value="1"/>
</dbReference>
<evidence type="ECO:0000256" key="8">
    <source>
        <dbReference type="ARBA" id="ARBA00037387"/>
    </source>
</evidence>
<dbReference type="Gene3D" id="1.10.1790.10">
    <property type="entry name" value="PRD domain"/>
    <property type="match status" value="1"/>
</dbReference>
<evidence type="ECO:0000256" key="9">
    <source>
        <dbReference type="ARBA" id="ARBA00041175"/>
    </source>
</evidence>
<evidence type="ECO:0000256" key="7">
    <source>
        <dbReference type="ARBA" id="ARBA00022777"/>
    </source>
</evidence>
<evidence type="ECO:0000313" key="14">
    <source>
        <dbReference type="EMBL" id="MEO1769103.1"/>
    </source>
</evidence>
<dbReference type="SUPFAM" id="SSF55804">
    <property type="entry name" value="Phoshotransferase/anion transport protein"/>
    <property type="match status" value="1"/>
</dbReference>
<protein>
    <recommendedName>
        <fullName evidence="9">Ascorbate-specific PTS system EIIA component</fullName>
    </recommendedName>
    <alternativeName>
        <fullName evidence="10">Ascorbate-specific phosphotransferase enzyme IIA component</fullName>
    </alternativeName>
</protein>
<comment type="subcellular location">
    <subcellularLocation>
        <location evidence="1">Cytoplasm</location>
    </subcellularLocation>
</comment>
<evidence type="ECO:0000256" key="3">
    <source>
        <dbReference type="ARBA" id="ARBA00022490"/>
    </source>
</evidence>
<evidence type="ECO:0000259" key="11">
    <source>
        <dbReference type="PROSITE" id="PS51094"/>
    </source>
</evidence>
<dbReference type="Gene3D" id="3.40.930.10">
    <property type="entry name" value="Mannitol-specific EII, Chain A"/>
    <property type="match status" value="1"/>
</dbReference>
<dbReference type="PANTHER" id="PTHR36203">
    <property type="entry name" value="ASCORBATE-SPECIFIC PTS SYSTEM EIIA COMPONENT"/>
    <property type="match status" value="1"/>
</dbReference>
<dbReference type="SUPFAM" id="SSF52794">
    <property type="entry name" value="PTS system IIB component-like"/>
    <property type="match status" value="1"/>
</dbReference>